<dbReference type="GO" id="GO:0070840">
    <property type="term" value="F:dynein complex binding"/>
    <property type="evidence" value="ECO:0000318"/>
    <property type="project" value="GO_Central"/>
</dbReference>
<dbReference type="InParanoid" id="D2A475"/>
<feature type="compositionally biased region" description="Basic and acidic residues" evidence="10">
    <location>
        <begin position="674"/>
        <end position="685"/>
    </location>
</feature>
<evidence type="ECO:0000256" key="9">
    <source>
        <dbReference type="SAM" id="Coils"/>
    </source>
</evidence>
<dbReference type="Pfam" id="PF14580">
    <property type="entry name" value="LRR_9"/>
    <property type="match status" value="1"/>
</dbReference>
<dbReference type="Gene3D" id="3.80.10.10">
    <property type="entry name" value="Ribonuclease Inhibitor"/>
    <property type="match status" value="2"/>
</dbReference>
<evidence type="ECO:0000313" key="12">
    <source>
        <dbReference type="Proteomes" id="UP000007266"/>
    </source>
</evidence>
<protein>
    <recommendedName>
        <fullName evidence="8">Dynein axonemal assembly factor 1 homolog</fullName>
    </recommendedName>
</protein>
<dbReference type="EMBL" id="KQ971348">
    <property type="protein sequence ID" value="EFA05627.1"/>
    <property type="molecule type" value="Genomic_DNA"/>
</dbReference>
<dbReference type="AlphaFoldDB" id="D2A475"/>
<dbReference type="STRING" id="7070.D2A475"/>
<dbReference type="KEGG" id="tca:100142233"/>
<dbReference type="SUPFAM" id="SSF52075">
    <property type="entry name" value="Outer arm dynein light chain 1"/>
    <property type="match status" value="1"/>
</dbReference>
<keyword evidence="7" id="KW-0966">Cell projection</keyword>
<dbReference type="InterPro" id="IPR032675">
    <property type="entry name" value="LRR_dom_sf"/>
</dbReference>
<dbReference type="PROSITE" id="PS51450">
    <property type="entry name" value="LRR"/>
    <property type="match status" value="4"/>
</dbReference>
<dbReference type="SMART" id="SM00365">
    <property type="entry name" value="LRR_SD22"/>
    <property type="match status" value="4"/>
</dbReference>
<dbReference type="HOGENOM" id="CLU_356539_0_0_1"/>
<dbReference type="OrthoDB" id="1904536at2759"/>
<evidence type="ECO:0000256" key="4">
    <source>
        <dbReference type="ARBA" id="ARBA00022614"/>
    </source>
</evidence>
<comment type="subcellular location">
    <subcellularLocation>
        <location evidence="2">Cell projection</location>
        <location evidence="2">Cilium</location>
    </subcellularLocation>
</comment>
<evidence type="ECO:0000256" key="10">
    <source>
        <dbReference type="SAM" id="MobiDB-lite"/>
    </source>
</evidence>
<dbReference type="Proteomes" id="UP000007266">
    <property type="component" value="Linkage group 6"/>
</dbReference>
<reference evidence="11 12" key="2">
    <citation type="journal article" date="2010" name="Nucleic Acids Res.">
        <title>BeetleBase in 2010: revisions to provide comprehensive genomic information for Tribolium castaneum.</title>
        <authorList>
            <person name="Kim H.S."/>
            <person name="Murphy T."/>
            <person name="Xia J."/>
            <person name="Caragea D."/>
            <person name="Park Y."/>
            <person name="Beeman R.W."/>
            <person name="Lorenzen M.D."/>
            <person name="Butcher S."/>
            <person name="Manak J.R."/>
            <person name="Brown S.J."/>
        </authorList>
    </citation>
    <scope>GENOME REANNOTATION</scope>
    <source>
        <strain evidence="11 12">Georgia GA2</strain>
    </source>
</reference>
<dbReference type="PhylomeDB" id="D2A475"/>
<feature type="compositionally biased region" description="Basic and acidic residues" evidence="10">
    <location>
        <begin position="551"/>
        <end position="563"/>
    </location>
</feature>
<evidence type="ECO:0000256" key="1">
    <source>
        <dbReference type="ARBA" id="ARBA00003843"/>
    </source>
</evidence>
<evidence type="ECO:0000256" key="7">
    <source>
        <dbReference type="ARBA" id="ARBA00023273"/>
    </source>
</evidence>
<feature type="coiled-coil region" evidence="9">
    <location>
        <begin position="726"/>
        <end position="765"/>
    </location>
</feature>
<organism evidence="11 12">
    <name type="scientific">Tribolium castaneum</name>
    <name type="common">Red flour beetle</name>
    <dbReference type="NCBI Taxonomy" id="7070"/>
    <lineage>
        <taxon>Eukaryota</taxon>
        <taxon>Metazoa</taxon>
        <taxon>Ecdysozoa</taxon>
        <taxon>Arthropoda</taxon>
        <taxon>Hexapoda</taxon>
        <taxon>Insecta</taxon>
        <taxon>Pterygota</taxon>
        <taxon>Neoptera</taxon>
        <taxon>Endopterygota</taxon>
        <taxon>Coleoptera</taxon>
        <taxon>Polyphaga</taxon>
        <taxon>Cucujiformia</taxon>
        <taxon>Tenebrionidae</taxon>
        <taxon>Tenebrionidae incertae sedis</taxon>
        <taxon>Tribolium</taxon>
    </lineage>
</organism>
<feature type="compositionally biased region" description="Polar residues" evidence="10">
    <location>
        <begin position="272"/>
        <end position="286"/>
    </location>
</feature>
<evidence type="ECO:0000256" key="2">
    <source>
        <dbReference type="ARBA" id="ARBA00004138"/>
    </source>
</evidence>
<dbReference type="GO" id="GO:0005930">
    <property type="term" value="C:axoneme"/>
    <property type="evidence" value="ECO:0000318"/>
    <property type="project" value="GO_Central"/>
</dbReference>
<keyword evidence="5" id="KW-0677">Repeat</keyword>
<comment type="function">
    <text evidence="1">Cilium-specific protein required for cilia structures.</text>
</comment>
<name>D2A475_TRICA</name>
<proteinExistence type="inferred from homology"/>
<dbReference type="InterPro" id="IPR001611">
    <property type="entry name" value="Leu-rich_rpt"/>
</dbReference>
<evidence type="ECO:0000256" key="6">
    <source>
        <dbReference type="ARBA" id="ARBA00023069"/>
    </source>
</evidence>
<gene>
    <name evidence="11" type="primary">AUGUSTUS-3.0.2_15835</name>
    <name evidence="11" type="ORF">TcasGA2_TC015835</name>
</gene>
<feature type="compositionally biased region" description="Basic and acidic residues" evidence="10">
    <location>
        <begin position="395"/>
        <end position="429"/>
    </location>
</feature>
<keyword evidence="9" id="KW-0175">Coiled coil</keyword>
<feature type="region of interest" description="Disordered" evidence="10">
    <location>
        <begin position="379"/>
        <end position="519"/>
    </location>
</feature>
<feature type="compositionally biased region" description="Basic and acidic residues" evidence="10">
    <location>
        <begin position="457"/>
        <end position="477"/>
    </location>
</feature>
<dbReference type="PANTHER" id="PTHR45973:SF9">
    <property type="entry name" value="LEUCINE-RICH REPEAT-CONTAINING PROTEIN 46"/>
    <property type="match status" value="1"/>
</dbReference>
<dbReference type="GO" id="GO:0035082">
    <property type="term" value="P:axoneme assembly"/>
    <property type="evidence" value="ECO:0000318"/>
    <property type="project" value="GO_Central"/>
</dbReference>
<keyword evidence="12" id="KW-1185">Reference proteome</keyword>
<evidence type="ECO:0000256" key="3">
    <source>
        <dbReference type="ARBA" id="ARBA00006453"/>
    </source>
</evidence>
<dbReference type="eggNOG" id="KOG0531">
    <property type="taxonomic scope" value="Eukaryota"/>
</dbReference>
<accession>D2A475</accession>
<feature type="compositionally biased region" description="Acidic residues" evidence="10">
    <location>
        <begin position="288"/>
        <end position="305"/>
    </location>
</feature>
<keyword evidence="4" id="KW-0433">Leucine-rich repeat</keyword>
<evidence type="ECO:0000313" key="11">
    <source>
        <dbReference type="EMBL" id="EFA05627.1"/>
    </source>
</evidence>
<dbReference type="PANTHER" id="PTHR45973">
    <property type="entry name" value="PROTEIN PHOSPHATASE 1 REGULATORY SUBUNIT SDS22-RELATED"/>
    <property type="match status" value="1"/>
</dbReference>
<evidence type="ECO:0000256" key="5">
    <source>
        <dbReference type="ARBA" id="ARBA00022737"/>
    </source>
</evidence>
<dbReference type="InterPro" id="IPR050576">
    <property type="entry name" value="Cilia_flagella_integrity"/>
</dbReference>
<feature type="region of interest" description="Disordered" evidence="10">
    <location>
        <begin position="551"/>
        <end position="570"/>
    </location>
</feature>
<comment type="similarity">
    <text evidence="3">Belongs to the DNAAF1 family.</text>
</comment>
<evidence type="ECO:0000256" key="8">
    <source>
        <dbReference type="ARBA" id="ARBA00024433"/>
    </source>
</evidence>
<reference evidence="11 12" key="1">
    <citation type="journal article" date="2008" name="Nature">
        <title>The genome of the model beetle and pest Tribolium castaneum.</title>
        <authorList>
            <consortium name="Tribolium Genome Sequencing Consortium"/>
            <person name="Richards S."/>
            <person name="Gibbs R.A."/>
            <person name="Weinstock G.M."/>
            <person name="Brown S.J."/>
            <person name="Denell R."/>
            <person name="Beeman R.W."/>
            <person name="Gibbs R."/>
            <person name="Beeman R.W."/>
            <person name="Brown S.J."/>
            <person name="Bucher G."/>
            <person name="Friedrich M."/>
            <person name="Grimmelikhuijzen C.J."/>
            <person name="Klingler M."/>
            <person name="Lorenzen M."/>
            <person name="Richards S."/>
            <person name="Roth S."/>
            <person name="Schroder R."/>
            <person name="Tautz D."/>
            <person name="Zdobnov E.M."/>
            <person name="Muzny D."/>
            <person name="Gibbs R.A."/>
            <person name="Weinstock G.M."/>
            <person name="Attaway T."/>
            <person name="Bell S."/>
            <person name="Buhay C.J."/>
            <person name="Chandrabose M.N."/>
            <person name="Chavez D."/>
            <person name="Clerk-Blankenburg K.P."/>
            <person name="Cree A."/>
            <person name="Dao M."/>
            <person name="Davis C."/>
            <person name="Chacko J."/>
            <person name="Dinh H."/>
            <person name="Dugan-Rocha S."/>
            <person name="Fowler G."/>
            <person name="Garner T.T."/>
            <person name="Garnes J."/>
            <person name="Gnirke A."/>
            <person name="Hawes A."/>
            <person name="Hernandez J."/>
            <person name="Hines S."/>
            <person name="Holder M."/>
            <person name="Hume J."/>
            <person name="Jhangiani S.N."/>
            <person name="Joshi V."/>
            <person name="Khan Z.M."/>
            <person name="Jackson L."/>
            <person name="Kovar C."/>
            <person name="Kowis A."/>
            <person name="Lee S."/>
            <person name="Lewis L.R."/>
            <person name="Margolis J."/>
            <person name="Morgan M."/>
            <person name="Nazareth L.V."/>
            <person name="Nguyen N."/>
            <person name="Okwuonu G."/>
            <person name="Parker D."/>
            <person name="Richards S."/>
            <person name="Ruiz S.J."/>
            <person name="Santibanez J."/>
            <person name="Savard J."/>
            <person name="Scherer S.E."/>
            <person name="Schneider B."/>
            <person name="Sodergren E."/>
            <person name="Tautz D."/>
            <person name="Vattahil S."/>
            <person name="Villasana D."/>
            <person name="White C.S."/>
            <person name="Wright R."/>
            <person name="Park Y."/>
            <person name="Beeman R.W."/>
            <person name="Lord J."/>
            <person name="Oppert B."/>
            <person name="Lorenzen M."/>
            <person name="Brown S."/>
            <person name="Wang L."/>
            <person name="Savard J."/>
            <person name="Tautz D."/>
            <person name="Richards S."/>
            <person name="Weinstock G."/>
            <person name="Gibbs R.A."/>
            <person name="Liu Y."/>
            <person name="Worley K."/>
            <person name="Weinstock G."/>
            <person name="Elsik C.G."/>
            <person name="Reese J.T."/>
            <person name="Elhaik E."/>
            <person name="Landan G."/>
            <person name="Graur D."/>
            <person name="Arensburger P."/>
            <person name="Atkinson P."/>
            <person name="Beeman R.W."/>
            <person name="Beidler J."/>
            <person name="Brown S.J."/>
            <person name="Demuth J.P."/>
            <person name="Drury D.W."/>
            <person name="Du Y.Z."/>
            <person name="Fujiwara H."/>
            <person name="Lorenzen M."/>
            <person name="Maselli V."/>
            <person name="Osanai M."/>
            <person name="Park Y."/>
            <person name="Robertson H.M."/>
            <person name="Tu Z."/>
            <person name="Wang J.J."/>
            <person name="Wang S."/>
            <person name="Richards S."/>
            <person name="Song H."/>
            <person name="Zhang L."/>
            <person name="Sodergren E."/>
            <person name="Werner D."/>
            <person name="Stanke M."/>
            <person name="Morgenstern B."/>
            <person name="Solovyev V."/>
            <person name="Kosarev P."/>
            <person name="Brown G."/>
            <person name="Chen H.C."/>
            <person name="Ermolaeva O."/>
            <person name="Hlavina W."/>
            <person name="Kapustin Y."/>
            <person name="Kiryutin B."/>
            <person name="Kitts P."/>
            <person name="Maglott D."/>
            <person name="Pruitt K."/>
            <person name="Sapojnikov V."/>
            <person name="Souvorov A."/>
            <person name="Mackey A.J."/>
            <person name="Waterhouse R.M."/>
            <person name="Wyder S."/>
            <person name="Zdobnov E.M."/>
            <person name="Zdobnov E.M."/>
            <person name="Wyder S."/>
            <person name="Kriventseva E.V."/>
            <person name="Kadowaki T."/>
            <person name="Bork P."/>
            <person name="Aranda M."/>
            <person name="Bao R."/>
            <person name="Beermann A."/>
            <person name="Berns N."/>
            <person name="Bolognesi R."/>
            <person name="Bonneton F."/>
            <person name="Bopp D."/>
            <person name="Brown S.J."/>
            <person name="Bucher G."/>
            <person name="Butts T."/>
            <person name="Chaumot A."/>
            <person name="Denell R.E."/>
            <person name="Ferrier D.E."/>
            <person name="Friedrich M."/>
            <person name="Gordon C.M."/>
            <person name="Jindra M."/>
            <person name="Klingler M."/>
            <person name="Lan Q."/>
            <person name="Lattorff H.M."/>
            <person name="Laudet V."/>
            <person name="von Levetsow C."/>
            <person name="Liu Z."/>
            <person name="Lutz R."/>
            <person name="Lynch J.A."/>
            <person name="da Fonseca R.N."/>
            <person name="Posnien N."/>
            <person name="Reuter R."/>
            <person name="Roth S."/>
            <person name="Savard J."/>
            <person name="Schinko J.B."/>
            <person name="Schmitt C."/>
            <person name="Schoppmeier M."/>
            <person name="Schroder R."/>
            <person name="Shippy T.D."/>
            <person name="Simonnet F."/>
            <person name="Marques-Souza H."/>
            <person name="Tautz D."/>
            <person name="Tomoyasu Y."/>
            <person name="Trauner J."/>
            <person name="Van der Zee M."/>
            <person name="Vervoort M."/>
            <person name="Wittkopp N."/>
            <person name="Wimmer E.A."/>
            <person name="Yang X."/>
            <person name="Jones A.K."/>
            <person name="Sattelle D.B."/>
            <person name="Ebert P.R."/>
            <person name="Nelson D."/>
            <person name="Scott J.G."/>
            <person name="Beeman R.W."/>
            <person name="Muthukrishnan S."/>
            <person name="Kramer K.J."/>
            <person name="Arakane Y."/>
            <person name="Beeman R.W."/>
            <person name="Zhu Q."/>
            <person name="Hogenkamp D."/>
            <person name="Dixit R."/>
            <person name="Oppert B."/>
            <person name="Jiang H."/>
            <person name="Zou Z."/>
            <person name="Marshall J."/>
            <person name="Elpidina E."/>
            <person name="Vinokurov K."/>
            <person name="Oppert C."/>
            <person name="Zou Z."/>
            <person name="Evans J."/>
            <person name="Lu Z."/>
            <person name="Zhao P."/>
            <person name="Sumathipala N."/>
            <person name="Altincicek B."/>
            <person name="Vilcinskas A."/>
            <person name="Williams M."/>
            <person name="Hultmark D."/>
            <person name="Hetru C."/>
            <person name="Jiang H."/>
            <person name="Grimmelikhuijzen C.J."/>
            <person name="Hauser F."/>
            <person name="Cazzamali G."/>
            <person name="Williamson M."/>
            <person name="Park Y."/>
            <person name="Li B."/>
            <person name="Tanaka Y."/>
            <person name="Predel R."/>
            <person name="Neupert S."/>
            <person name="Schachtner J."/>
            <person name="Verleyen P."/>
            <person name="Raible F."/>
            <person name="Bork P."/>
            <person name="Friedrich M."/>
            <person name="Walden K.K."/>
            <person name="Robertson H.M."/>
            <person name="Angeli S."/>
            <person name="Foret S."/>
            <person name="Bucher G."/>
            <person name="Schuetz S."/>
            <person name="Maleszka R."/>
            <person name="Wimmer E.A."/>
            <person name="Beeman R.W."/>
            <person name="Lorenzen M."/>
            <person name="Tomoyasu Y."/>
            <person name="Miller S.C."/>
            <person name="Grossmann D."/>
            <person name="Bucher G."/>
        </authorList>
    </citation>
    <scope>NUCLEOTIDE SEQUENCE [LARGE SCALE GENOMIC DNA]</scope>
    <source>
        <strain evidence="11 12">Georgia GA2</strain>
    </source>
</reference>
<keyword evidence="6" id="KW-0969">Cilium</keyword>
<feature type="region of interest" description="Disordered" evidence="10">
    <location>
        <begin position="269"/>
        <end position="321"/>
    </location>
</feature>
<feature type="region of interest" description="Disordered" evidence="10">
    <location>
        <begin position="674"/>
        <end position="693"/>
    </location>
</feature>
<sequence>MSMVSQNQEECEYGLKDVFKSPKMTKEYLLNHCKELKLYRTPHLNEVLYLHFKGFSYIENLEEYTGLKCLWLENNGIRRISGLENQKELRSLFLHYNLIQKIENLEHCAILDNLNLSHNQVKKIENLDTIKTLHSLNLSHNYLETIGDIEHLVQLLELSVLDLSNNHLDDPLIVEIMGKMPELRVLNLMGNPAVRKIPAYRKTMILACKNLQYLDDRPVFPRDRACAEAWGRGGVTEENAERQRWIEREHRKITESVDALIAMRDRRRAEMAQNSHGDSGMGTSVADSESEDKGDEESSDSEEEQGNNFMEERETEDDYSEYRERIFDFDAKVAKKRKLVEEIEEEDKAKVENHDLDVEKLQERLTEEVGREDMGECLKNMMRAEEFEESEAQEDDNKSEGLDTIQEEREKDDGNPKIVEEKDENGSDTREEELEEAGNAKNDEETYGTASETNNEFEERSESVEKHETEDCSEKMSDNVSFGEDMTTESNEENLVKNEEAPENIGDIGKNEETTTEEVNNLGRKLIETLRKMATEMDNDKNETRRNLVEVAKETNQEAKPEEVNEDSEEELRYYEALDISSSTDFEHLLDRNGSHAKLKTVERFLTKEDIPVPPYVEELDRANPGQEYREILDWNLKIKEENTKILLPIRRRRIEVDEEDELYELIQEMKKDEEEIQDKSEDNSKAPSNPNFVEDTMNECGLLAQSIASLRKDMAEFCDSIGEFLAKTSGKKGNLMKQVEAEEEEEENDEFEECEEVVNESDENEVNPIVKRKVTQTLEMQVVNEM</sequence>